<dbReference type="Proteomes" id="UP001240678">
    <property type="component" value="Unassembled WGS sequence"/>
</dbReference>
<organism evidence="2 3">
    <name type="scientific">Colletotrichum costaricense</name>
    <dbReference type="NCBI Taxonomy" id="1209916"/>
    <lineage>
        <taxon>Eukaryota</taxon>
        <taxon>Fungi</taxon>
        <taxon>Dikarya</taxon>
        <taxon>Ascomycota</taxon>
        <taxon>Pezizomycotina</taxon>
        <taxon>Sordariomycetes</taxon>
        <taxon>Hypocreomycetidae</taxon>
        <taxon>Glomerellales</taxon>
        <taxon>Glomerellaceae</taxon>
        <taxon>Colletotrichum</taxon>
        <taxon>Colletotrichum acutatum species complex</taxon>
    </lineage>
</organism>
<evidence type="ECO:0000313" key="2">
    <source>
        <dbReference type="EMBL" id="KAK1531085.1"/>
    </source>
</evidence>
<feature type="region of interest" description="Disordered" evidence="1">
    <location>
        <begin position="43"/>
        <end position="103"/>
    </location>
</feature>
<evidence type="ECO:0000313" key="3">
    <source>
        <dbReference type="Proteomes" id="UP001240678"/>
    </source>
</evidence>
<dbReference type="EMBL" id="MOOE01000005">
    <property type="protein sequence ID" value="KAK1531085.1"/>
    <property type="molecule type" value="Genomic_DNA"/>
</dbReference>
<dbReference type="RefSeq" id="XP_060316130.1">
    <property type="nucleotide sequence ID" value="XM_060454358.1"/>
</dbReference>
<sequence>MKREYGRLDHDFGRLRWSVLLESSAHECICSCNKGEEERMSCGRRSEARRTENGTDGMGQRRQLATQMPECTPERKGGMHPLISSDPVLFLPSHASPSYPGQG</sequence>
<protein>
    <submittedName>
        <fullName evidence="2">Uncharacterized protein</fullName>
    </submittedName>
</protein>
<accession>A0AAI9Z228</accession>
<name>A0AAI9Z228_9PEZI</name>
<dbReference type="AlphaFoldDB" id="A0AAI9Z228"/>
<feature type="compositionally biased region" description="Basic and acidic residues" evidence="1">
    <location>
        <begin position="43"/>
        <end position="53"/>
    </location>
</feature>
<comment type="caution">
    <text evidence="2">The sequence shown here is derived from an EMBL/GenBank/DDBJ whole genome shotgun (WGS) entry which is preliminary data.</text>
</comment>
<reference evidence="2 3" key="1">
    <citation type="submission" date="2016-10" db="EMBL/GenBank/DDBJ databases">
        <title>The genome sequence of Colletotrichum fioriniae PJ7.</title>
        <authorList>
            <person name="Baroncelli R."/>
        </authorList>
    </citation>
    <scope>NUCLEOTIDE SEQUENCE [LARGE SCALE GENOMIC DNA]</scope>
    <source>
        <strain evidence="2 3">IMI 309622</strain>
    </source>
</reference>
<gene>
    <name evidence="2" type="ORF">CCOS01_06188</name>
</gene>
<keyword evidence="3" id="KW-1185">Reference proteome</keyword>
<dbReference type="GeneID" id="85337905"/>
<proteinExistence type="predicted"/>
<evidence type="ECO:0000256" key="1">
    <source>
        <dbReference type="SAM" id="MobiDB-lite"/>
    </source>
</evidence>